<accession>A0A397SK42</accession>
<name>A0A397SK42_9GLOM</name>
<dbReference type="Proteomes" id="UP000265703">
    <property type="component" value="Unassembled WGS sequence"/>
</dbReference>
<proteinExistence type="predicted"/>
<protein>
    <recommendedName>
        <fullName evidence="3">Phosphatidylglycerol/phosphatidylinositol transfer protein</fullName>
    </recommendedName>
</protein>
<evidence type="ECO:0008006" key="3">
    <source>
        <dbReference type="Google" id="ProtNLM"/>
    </source>
</evidence>
<dbReference type="EMBL" id="QKYT01000390">
    <property type="protein sequence ID" value="RIA86012.1"/>
    <property type="molecule type" value="Genomic_DNA"/>
</dbReference>
<dbReference type="OrthoDB" id="2318853at2759"/>
<comment type="caution">
    <text evidence="1">The sequence shown here is derived from an EMBL/GenBank/DDBJ whole genome shotgun (WGS) entry which is preliminary data.</text>
</comment>
<reference evidence="1 2" key="1">
    <citation type="submission" date="2018-06" db="EMBL/GenBank/DDBJ databases">
        <title>Comparative genomics reveals the genomic features of Rhizophagus irregularis, R. cerebriforme, R. diaphanum and Gigaspora rosea, and their symbiotic lifestyle signature.</title>
        <authorList>
            <person name="Morin E."/>
            <person name="San Clemente H."/>
            <person name="Chen E.C.H."/>
            <person name="De La Providencia I."/>
            <person name="Hainaut M."/>
            <person name="Kuo A."/>
            <person name="Kohler A."/>
            <person name="Murat C."/>
            <person name="Tang N."/>
            <person name="Roy S."/>
            <person name="Loubradou J."/>
            <person name="Henrissat B."/>
            <person name="Grigoriev I.V."/>
            <person name="Corradi N."/>
            <person name="Roux C."/>
            <person name="Martin F.M."/>
        </authorList>
    </citation>
    <scope>NUCLEOTIDE SEQUENCE [LARGE SCALE GENOMIC DNA]</scope>
    <source>
        <strain evidence="1 2">DAOM 227022</strain>
    </source>
</reference>
<sequence>MGYTFYICEIKSSYKMIVNGIPLNKRATLFKPCNSTIPTLDITINPDPPIPGKTSTFTFKGNLADTAVTGSFLKVIFVNPKTLDDVNDPNARYVQNLCIITPCPTGYIDINEDVQIPKVGMPADIIVGVTDAIETKILACAVSAPIGPGAPSPSLKFLKDKTFSK</sequence>
<gene>
    <name evidence="1" type="ORF">C1645_780649</name>
</gene>
<keyword evidence="2" id="KW-1185">Reference proteome</keyword>
<evidence type="ECO:0000313" key="2">
    <source>
        <dbReference type="Proteomes" id="UP000265703"/>
    </source>
</evidence>
<evidence type="ECO:0000313" key="1">
    <source>
        <dbReference type="EMBL" id="RIA86012.1"/>
    </source>
</evidence>
<organism evidence="1 2">
    <name type="scientific">Glomus cerebriforme</name>
    <dbReference type="NCBI Taxonomy" id="658196"/>
    <lineage>
        <taxon>Eukaryota</taxon>
        <taxon>Fungi</taxon>
        <taxon>Fungi incertae sedis</taxon>
        <taxon>Mucoromycota</taxon>
        <taxon>Glomeromycotina</taxon>
        <taxon>Glomeromycetes</taxon>
        <taxon>Glomerales</taxon>
        <taxon>Glomeraceae</taxon>
        <taxon>Glomus</taxon>
    </lineage>
</organism>
<dbReference type="AlphaFoldDB" id="A0A397SK42"/>